<sequence>MYKEEIEWLTQELTCIKNSIKEMEKQRRKFQGRLKALEEKQDLINKIEFKNDLHNFVSNLKSMDKIDVMEFKELLDKINAKCKLTSIISINDDYIGGYELKIIDSNEETIIGDVQFFDISNLKCFIKEGLIKNAILNEYTYNIISEDLPYKNIKTDEKLFYEYYMAFSNTQIPVKSVRLSNNFREELNSNWHPYLVLPQPLIRHDGKLVQSMKELFYNCNELHALDLSNFDTTQVTDMSQMFAKCNSLQKLDLSHFDTSKVTDMSGMFEQCKALHQLNLSNFNTFKVDNMRGMFAECKMLKRLELNHFNTAKVTDMSYMFAECSELEKVYVNNFNTSELINMSCMFFWCNKLKELNLSSFDTSNVIDMSCLFFGCNKLHRLNLSNFNTFKVTDMSCMFAECSELEQLDITNFDTSNVIYMGCMFKRCNKLQKLGFSKFK</sequence>
<name>A0ACC8XB13_9FIRM</name>
<gene>
    <name evidence="1" type="ORF">AN396_07875</name>
</gene>
<evidence type="ECO:0000313" key="2">
    <source>
        <dbReference type="Proteomes" id="UP000188605"/>
    </source>
</evidence>
<reference evidence="1" key="1">
    <citation type="submission" date="2016-08" db="EMBL/GenBank/DDBJ databases">
        <authorList>
            <person name="Ngugi D.K."/>
            <person name="Miyake S."/>
            <person name="Stingl U."/>
        </authorList>
    </citation>
    <scope>NUCLEOTIDE SEQUENCE</scope>
    <source>
        <strain evidence="1">SCG-B11WGA-EpuloA1</strain>
    </source>
</reference>
<keyword evidence="2" id="KW-1185">Reference proteome</keyword>
<dbReference type="EMBL" id="LJDB01000062">
    <property type="protein sequence ID" value="ONI39665.1"/>
    <property type="molecule type" value="Genomic_DNA"/>
</dbReference>
<dbReference type="Proteomes" id="UP000188605">
    <property type="component" value="Unassembled WGS sequence"/>
</dbReference>
<protein>
    <submittedName>
        <fullName evidence="1">Uncharacterized protein</fullName>
    </submittedName>
</protein>
<evidence type="ECO:0000313" key="1">
    <source>
        <dbReference type="EMBL" id="ONI39665.1"/>
    </source>
</evidence>
<comment type="caution">
    <text evidence="1">The sequence shown here is derived from an EMBL/GenBank/DDBJ whole genome shotgun (WGS) entry which is preliminary data.</text>
</comment>
<accession>A0ACC8XB13</accession>
<proteinExistence type="predicted"/>
<organism evidence="1 2">
    <name type="scientific">Candidatus Epulonipiscium fishelsonii</name>
    <dbReference type="NCBI Taxonomy" id="77094"/>
    <lineage>
        <taxon>Bacteria</taxon>
        <taxon>Bacillati</taxon>
        <taxon>Bacillota</taxon>
        <taxon>Clostridia</taxon>
        <taxon>Lachnospirales</taxon>
        <taxon>Lachnospiraceae</taxon>
        <taxon>Candidatus Epulonipiscium</taxon>
    </lineage>
</organism>